<accession>A0ABS6A1C5</accession>
<dbReference type="Proteomes" id="UP000755654">
    <property type="component" value="Unassembled WGS sequence"/>
</dbReference>
<protein>
    <submittedName>
        <fullName evidence="1">Uncharacterized protein</fullName>
    </submittedName>
</protein>
<comment type="caution">
    <text evidence="1">The sequence shown here is derived from an EMBL/GenBank/DDBJ whole genome shotgun (WGS) entry which is preliminary data.</text>
</comment>
<sequence>MRIQYNDDDTEACIFEEGETEEIRLFVMDELGTFDEHKVDEMTENVIKRMMDTGESKEEAIEWCQEFC</sequence>
<reference evidence="1 2" key="1">
    <citation type="journal article" date="2021" name="ISME J.">
        <title>Genomic evolution of the class Acidithiobacillia: deep-branching Proteobacteria living in extreme acidic conditions.</title>
        <authorList>
            <person name="Moya-Beltran A."/>
            <person name="Beard S."/>
            <person name="Rojas-Villalobos C."/>
            <person name="Issotta F."/>
            <person name="Gallardo Y."/>
            <person name="Ulloa R."/>
            <person name="Giaveno A."/>
            <person name="Degli Esposti M."/>
            <person name="Johnson D.B."/>
            <person name="Quatrini R."/>
        </authorList>
    </citation>
    <scope>NUCLEOTIDE SEQUENCE [LARGE SCALE GENOMIC DNA]</scope>
    <source>
        <strain evidence="1 2">RW2</strain>
    </source>
</reference>
<proteinExistence type="predicted"/>
<organism evidence="1 2">
    <name type="scientific">Acidithiobacillus sulfurivorans</name>
    <dbReference type="NCBI Taxonomy" id="1958756"/>
    <lineage>
        <taxon>Bacteria</taxon>
        <taxon>Pseudomonadati</taxon>
        <taxon>Pseudomonadota</taxon>
        <taxon>Acidithiobacillia</taxon>
        <taxon>Acidithiobacillales</taxon>
        <taxon>Acidithiobacillaceae</taxon>
        <taxon>Acidithiobacillus</taxon>
    </lineage>
</organism>
<gene>
    <name evidence="1" type="ORF">HAP95_13620</name>
</gene>
<evidence type="ECO:0000313" key="1">
    <source>
        <dbReference type="EMBL" id="MBU2761172.1"/>
    </source>
</evidence>
<evidence type="ECO:0000313" key="2">
    <source>
        <dbReference type="Proteomes" id="UP000755654"/>
    </source>
</evidence>
<keyword evidence="2" id="KW-1185">Reference proteome</keyword>
<dbReference type="EMBL" id="JAAOMP010000151">
    <property type="protein sequence ID" value="MBU2761172.1"/>
    <property type="molecule type" value="Genomic_DNA"/>
</dbReference>
<name>A0ABS6A1C5_9PROT</name>
<dbReference type="RefSeq" id="WP_215884698.1">
    <property type="nucleotide sequence ID" value="NZ_JAAOMP010000151.1"/>
</dbReference>